<organism evidence="2 3">
    <name type="scientific">Phytohabitans kaempferiae</name>
    <dbReference type="NCBI Taxonomy" id="1620943"/>
    <lineage>
        <taxon>Bacteria</taxon>
        <taxon>Bacillati</taxon>
        <taxon>Actinomycetota</taxon>
        <taxon>Actinomycetes</taxon>
        <taxon>Micromonosporales</taxon>
        <taxon>Micromonosporaceae</taxon>
    </lineage>
</organism>
<feature type="domain" description="HTH cro/C1-type" evidence="1">
    <location>
        <begin position="48"/>
        <end position="82"/>
    </location>
</feature>
<dbReference type="Proteomes" id="UP001589867">
    <property type="component" value="Unassembled WGS sequence"/>
</dbReference>
<dbReference type="EMBL" id="JBHLUH010000059">
    <property type="protein sequence ID" value="MFC0531367.1"/>
    <property type="molecule type" value="Genomic_DNA"/>
</dbReference>
<evidence type="ECO:0000259" key="1">
    <source>
        <dbReference type="PROSITE" id="PS50943"/>
    </source>
</evidence>
<evidence type="ECO:0000313" key="2">
    <source>
        <dbReference type="EMBL" id="MFC0531367.1"/>
    </source>
</evidence>
<gene>
    <name evidence="2" type="ORF">ACFFIA_27355</name>
</gene>
<comment type="caution">
    <text evidence="2">The sequence shown here is derived from an EMBL/GenBank/DDBJ whole genome shotgun (WGS) entry which is preliminary data.</text>
</comment>
<proteinExistence type="predicted"/>
<dbReference type="Gene3D" id="1.10.260.40">
    <property type="entry name" value="lambda repressor-like DNA-binding domains"/>
    <property type="match status" value="1"/>
</dbReference>
<dbReference type="InterPro" id="IPR001387">
    <property type="entry name" value="Cro/C1-type_HTH"/>
</dbReference>
<accession>A0ABV6M9K5</accession>
<dbReference type="InterPro" id="IPR010982">
    <property type="entry name" value="Lambda_DNA-bd_dom_sf"/>
</dbReference>
<reference evidence="2 3" key="1">
    <citation type="submission" date="2024-09" db="EMBL/GenBank/DDBJ databases">
        <authorList>
            <person name="Sun Q."/>
            <person name="Mori K."/>
        </authorList>
    </citation>
    <scope>NUCLEOTIDE SEQUENCE [LARGE SCALE GENOMIC DNA]</scope>
    <source>
        <strain evidence="2 3">TBRC 3947</strain>
    </source>
</reference>
<dbReference type="PROSITE" id="PS50943">
    <property type="entry name" value="HTH_CROC1"/>
    <property type="match status" value="1"/>
</dbReference>
<evidence type="ECO:0000313" key="3">
    <source>
        <dbReference type="Proteomes" id="UP001589867"/>
    </source>
</evidence>
<name>A0ABV6M9K5_9ACTN</name>
<sequence>MRGDTDADGSMFAARLETLLATRVDPETGRAWTTRAVSKALLRYGHQISHVRVGRLRSGESSANPEDIEAFARLFEVPVSYFFPGLEDDPEERRLRAAIARDPQLRAIAMRLAEQGPMPKRTADAILHILEQVQVLTGSSPVDEPPADQPHGD</sequence>
<protein>
    <recommendedName>
        <fullName evidence="1">HTH cro/C1-type domain-containing protein</fullName>
    </recommendedName>
</protein>
<keyword evidence="3" id="KW-1185">Reference proteome</keyword>
<dbReference type="RefSeq" id="WP_377255674.1">
    <property type="nucleotide sequence ID" value="NZ_JBHLUH010000059.1"/>
</dbReference>